<organism evidence="12 13">
    <name type="scientific">Fulvivirga imtechensis AK7</name>
    <dbReference type="NCBI Taxonomy" id="1237149"/>
    <lineage>
        <taxon>Bacteria</taxon>
        <taxon>Pseudomonadati</taxon>
        <taxon>Bacteroidota</taxon>
        <taxon>Cytophagia</taxon>
        <taxon>Cytophagales</taxon>
        <taxon>Fulvivirgaceae</taxon>
        <taxon>Fulvivirga</taxon>
    </lineage>
</organism>
<dbReference type="InterPro" id="IPR027417">
    <property type="entry name" value="P-loop_NTPase"/>
</dbReference>
<dbReference type="GO" id="GO:0015421">
    <property type="term" value="F:ABC-type oligopeptide transporter activity"/>
    <property type="evidence" value="ECO:0007669"/>
    <property type="project" value="TreeGrafter"/>
</dbReference>
<keyword evidence="5" id="KW-0067">ATP-binding</keyword>
<keyword evidence="4" id="KW-0378">Hydrolase</keyword>
<evidence type="ECO:0000259" key="10">
    <source>
        <dbReference type="PROSITE" id="PS50929"/>
    </source>
</evidence>
<name>L8JPU1_9BACT</name>
<keyword evidence="2 8" id="KW-0812">Transmembrane</keyword>
<dbReference type="PROSITE" id="PS50893">
    <property type="entry name" value="ABC_TRANSPORTER_2"/>
    <property type="match status" value="1"/>
</dbReference>
<feature type="transmembrane region" description="Helical" evidence="8">
    <location>
        <begin position="277"/>
        <end position="300"/>
    </location>
</feature>
<evidence type="ECO:0000256" key="7">
    <source>
        <dbReference type="ARBA" id="ARBA00023136"/>
    </source>
</evidence>
<keyword evidence="3" id="KW-0547">Nucleotide-binding</keyword>
<keyword evidence="13" id="KW-1185">Reference proteome</keyword>
<dbReference type="GO" id="GO:0006508">
    <property type="term" value="P:proteolysis"/>
    <property type="evidence" value="ECO:0007669"/>
    <property type="project" value="InterPro"/>
</dbReference>
<sequence>MRLEKLYIKQRDRTDCGVACLATVTRYFGADILVEKLRNISGTRQDGTTLLGLYQAANKIGLEAEAFQADIENLKEAGAPCILHIVQNSTLQHFIVCLSYGQKSNKFQCIDPATGPVKYSPEKLESVWKSKALLLVKEGTIRQQYKEAQKNKRQWILSLVKKDSNLLLAALFIGVIVAVLGLSTAVFSQKLIDVIIPNKEYTKLITGLILLGFLLIGRSALSYLRQYFLIRQGRDFNVRLVDGFFGKLLQLPVPFFHSRKTGDLIARMNDSQRIQQVIIYLTSSLMIDILMLLISVGGVFFYSQLIGFFILAVVPMYGFIIYKYHHKIVKAQKEVMQAYSINESHYVDTIQGIEEIKLHNKEATFSKATKNIYGHFQQKIYDLGKVKIGFSTLSELVASIFIVSVLGWSAWLVLEQSITTGALIAILQMTGIILPSAGNLALTNLHLQEARIAIDRLFEYSSVEPESGETSTRQETNSFEALEVKDIAFRFPGRSLLFSGVSFQVRKGENIAILGESGSGKTTILHLIKKFYEHESGQILANGIPLTSISNEAWRKKLGVVSQEIKIFNGTVLDNVMMGTPVDKAEQYIEYLNKTGLTPLIAKFPQGYATIIGEDGIRLSGGQRQILALARALCKRPDILLLDEATSAMDRDTEIKVRDILNSIKKHFAIITLTHRVNLARYADRIYLLENKTISSSGNHEDLMITDNLYSRGWKDLIPELEVLVLSSFDN</sequence>
<feature type="domain" description="Peptidase C39" evidence="11">
    <location>
        <begin position="10"/>
        <end position="135"/>
    </location>
</feature>
<evidence type="ECO:0000256" key="3">
    <source>
        <dbReference type="ARBA" id="ARBA00022741"/>
    </source>
</evidence>
<dbReference type="InterPro" id="IPR003439">
    <property type="entry name" value="ABC_transporter-like_ATP-bd"/>
</dbReference>
<dbReference type="PROSITE" id="PS50990">
    <property type="entry name" value="PEPTIDASE_C39"/>
    <property type="match status" value="1"/>
</dbReference>
<dbReference type="GO" id="GO:0005886">
    <property type="term" value="C:plasma membrane"/>
    <property type="evidence" value="ECO:0007669"/>
    <property type="project" value="UniProtKB-SubCell"/>
</dbReference>
<dbReference type="Gene3D" id="1.20.1560.10">
    <property type="entry name" value="ABC transporter type 1, transmembrane domain"/>
    <property type="match status" value="1"/>
</dbReference>
<dbReference type="PROSITE" id="PS50929">
    <property type="entry name" value="ABC_TM1F"/>
    <property type="match status" value="1"/>
</dbReference>
<dbReference type="PANTHER" id="PTHR43394">
    <property type="entry name" value="ATP-DEPENDENT PERMEASE MDL1, MITOCHONDRIAL"/>
    <property type="match status" value="1"/>
</dbReference>
<feature type="transmembrane region" description="Helical" evidence="8">
    <location>
        <begin position="306"/>
        <end position="324"/>
    </location>
</feature>
<gene>
    <name evidence="12" type="ORF">C900_03259</name>
</gene>
<comment type="subcellular location">
    <subcellularLocation>
        <location evidence="1">Cell membrane</location>
        <topology evidence="1">Multi-pass membrane protein</topology>
    </subcellularLocation>
</comment>
<dbReference type="SUPFAM" id="SSF52540">
    <property type="entry name" value="P-loop containing nucleoside triphosphate hydrolases"/>
    <property type="match status" value="1"/>
</dbReference>
<feature type="transmembrane region" description="Helical" evidence="8">
    <location>
        <begin position="420"/>
        <end position="442"/>
    </location>
</feature>
<evidence type="ECO:0000256" key="2">
    <source>
        <dbReference type="ARBA" id="ARBA00022692"/>
    </source>
</evidence>
<evidence type="ECO:0000256" key="1">
    <source>
        <dbReference type="ARBA" id="ARBA00004651"/>
    </source>
</evidence>
<dbReference type="PANTHER" id="PTHR43394:SF1">
    <property type="entry name" value="ATP-BINDING CASSETTE SUB-FAMILY B MEMBER 10, MITOCHONDRIAL"/>
    <property type="match status" value="1"/>
</dbReference>
<proteinExistence type="predicted"/>
<dbReference type="InterPro" id="IPR011527">
    <property type="entry name" value="ABC1_TM_dom"/>
</dbReference>
<dbReference type="Pfam" id="PF03412">
    <property type="entry name" value="Peptidase_C39"/>
    <property type="match status" value="1"/>
</dbReference>
<dbReference type="InterPro" id="IPR036640">
    <property type="entry name" value="ABC1_TM_sf"/>
</dbReference>
<evidence type="ECO:0000256" key="8">
    <source>
        <dbReference type="SAM" id="Phobius"/>
    </source>
</evidence>
<dbReference type="eggNOG" id="COG2274">
    <property type="taxonomic scope" value="Bacteria"/>
</dbReference>
<dbReference type="CDD" id="cd18570">
    <property type="entry name" value="ABC_6TM_PCAT1_LagD_like"/>
    <property type="match status" value="1"/>
</dbReference>
<dbReference type="Pfam" id="PF00664">
    <property type="entry name" value="ABC_membrane"/>
    <property type="match status" value="1"/>
</dbReference>
<accession>L8JPU1</accession>
<comment type="caution">
    <text evidence="12">The sequence shown here is derived from an EMBL/GenBank/DDBJ whole genome shotgun (WGS) entry which is preliminary data.</text>
</comment>
<evidence type="ECO:0000259" key="9">
    <source>
        <dbReference type="PROSITE" id="PS50893"/>
    </source>
</evidence>
<dbReference type="OrthoDB" id="9769115at2"/>
<dbReference type="MEROPS" id="C39.001"/>
<keyword evidence="6 8" id="KW-1133">Transmembrane helix</keyword>
<dbReference type="EMBL" id="AMZN01000047">
    <property type="protein sequence ID" value="ELR70976.1"/>
    <property type="molecule type" value="Genomic_DNA"/>
</dbReference>
<evidence type="ECO:0000313" key="12">
    <source>
        <dbReference type="EMBL" id="ELR70976.1"/>
    </source>
</evidence>
<evidence type="ECO:0000256" key="6">
    <source>
        <dbReference type="ARBA" id="ARBA00022989"/>
    </source>
</evidence>
<dbReference type="SUPFAM" id="SSF90123">
    <property type="entry name" value="ABC transporter transmembrane region"/>
    <property type="match status" value="1"/>
</dbReference>
<dbReference type="Proteomes" id="UP000011135">
    <property type="component" value="Unassembled WGS sequence"/>
</dbReference>
<dbReference type="GO" id="GO:0005524">
    <property type="term" value="F:ATP binding"/>
    <property type="evidence" value="ECO:0007669"/>
    <property type="project" value="UniProtKB-KW"/>
</dbReference>
<dbReference type="GO" id="GO:0016887">
    <property type="term" value="F:ATP hydrolysis activity"/>
    <property type="evidence" value="ECO:0007669"/>
    <property type="project" value="InterPro"/>
</dbReference>
<dbReference type="InterPro" id="IPR003593">
    <property type="entry name" value="AAA+_ATPase"/>
</dbReference>
<dbReference type="InterPro" id="IPR039421">
    <property type="entry name" value="Type_1_exporter"/>
</dbReference>
<reference evidence="12 13" key="1">
    <citation type="submission" date="2012-12" db="EMBL/GenBank/DDBJ databases">
        <title>Genome assembly of Fulvivirga imtechensis AK7.</title>
        <authorList>
            <person name="Nupur N."/>
            <person name="Khatri I."/>
            <person name="Kumar R."/>
            <person name="Subramanian S."/>
            <person name="Pinnaka A."/>
        </authorList>
    </citation>
    <scope>NUCLEOTIDE SEQUENCE [LARGE SCALE GENOMIC DNA]</scope>
    <source>
        <strain evidence="12 13">AK7</strain>
    </source>
</reference>
<dbReference type="AlphaFoldDB" id="L8JPU1"/>
<dbReference type="Pfam" id="PF00005">
    <property type="entry name" value="ABC_tran"/>
    <property type="match status" value="1"/>
</dbReference>
<feature type="transmembrane region" description="Helical" evidence="8">
    <location>
        <begin position="393"/>
        <end position="414"/>
    </location>
</feature>
<dbReference type="InterPro" id="IPR005074">
    <property type="entry name" value="Peptidase_C39"/>
</dbReference>
<protein>
    <submittedName>
        <fullName evidence="12">Uncharacterized protein</fullName>
    </submittedName>
</protein>
<feature type="transmembrane region" description="Helical" evidence="8">
    <location>
        <begin position="166"/>
        <end position="192"/>
    </location>
</feature>
<feature type="transmembrane region" description="Helical" evidence="8">
    <location>
        <begin position="204"/>
        <end position="224"/>
    </location>
</feature>
<dbReference type="GO" id="GO:0008233">
    <property type="term" value="F:peptidase activity"/>
    <property type="evidence" value="ECO:0007669"/>
    <property type="project" value="InterPro"/>
</dbReference>
<evidence type="ECO:0000259" key="11">
    <source>
        <dbReference type="PROSITE" id="PS50990"/>
    </source>
</evidence>
<evidence type="ECO:0000256" key="4">
    <source>
        <dbReference type="ARBA" id="ARBA00022801"/>
    </source>
</evidence>
<feature type="domain" description="ABC transporter" evidence="9">
    <location>
        <begin position="482"/>
        <end position="716"/>
    </location>
</feature>
<evidence type="ECO:0000313" key="13">
    <source>
        <dbReference type="Proteomes" id="UP000011135"/>
    </source>
</evidence>
<keyword evidence="7 8" id="KW-0472">Membrane</keyword>
<dbReference type="Gene3D" id="3.40.50.300">
    <property type="entry name" value="P-loop containing nucleotide triphosphate hydrolases"/>
    <property type="match status" value="1"/>
</dbReference>
<feature type="domain" description="ABC transmembrane type-1" evidence="10">
    <location>
        <begin position="168"/>
        <end position="449"/>
    </location>
</feature>
<dbReference type="STRING" id="1237149.C900_03259"/>
<evidence type="ECO:0000256" key="5">
    <source>
        <dbReference type="ARBA" id="ARBA00022840"/>
    </source>
</evidence>
<dbReference type="Gene3D" id="3.90.70.10">
    <property type="entry name" value="Cysteine proteinases"/>
    <property type="match status" value="1"/>
</dbReference>
<dbReference type="SMART" id="SM00382">
    <property type="entry name" value="AAA"/>
    <property type="match status" value="1"/>
</dbReference>